<accession>A0A225NGC7</accession>
<dbReference type="Proteomes" id="UP000215377">
    <property type="component" value="Unassembled WGS sequence"/>
</dbReference>
<reference evidence="2 3" key="1">
    <citation type="submission" date="2013-04" db="EMBL/GenBank/DDBJ databases">
        <title>Oceanicola sp. 22II1-22F33 Genome Sequencing.</title>
        <authorList>
            <person name="Lai Q."/>
            <person name="Li G."/>
            <person name="Shao Z."/>
        </authorList>
    </citation>
    <scope>NUCLEOTIDE SEQUENCE [LARGE SCALE GENOMIC DNA]</scope>
    <source>
        <strain evidence="2 3">22II1-22F33</strain>
    </source>
</reference>
<dbReference type="EMBL" id="AQQR01000021">
    <property type="protein sequence ID" value="OWU68411.1"/>
    <property type="molecule type" value="Genomic_DNA"/>
</dbReference>
<dbReference type="RefSeq" id="WP_088652497.1">
    <property type="nucleotide sequence ID" value="NZ_AQQR01000021.1"/>
</dbReference>
<organism evidence="2 3">
    <name type="scientific">Marinibacterium profundimaris</name>
    <dbReference type="NCBI Taxonomy" id="1679460"/>
    <lineage>
        <taxon>Bacteria</taxon>
        <taxon>Pseudomonadati</taxon>
        <taxon>Pseudomonadota</taxon>
        <taxon>Alphaproteobacteria</taxon>
        <taxon>Rhodobacterales</taxon>
        <taxon>Paracoccaceae</taxon>
        <taxon>Marinibacterium</taxon>
    </lineage>
</organism>
<dbReference type="OrthoDB" id="7869360at2"/>
<feature type="domain" description="Polysaccharide biosynthesis enzyme WcbI" evidence="1">
    <location>
        <begin position="3"/>
        <end position="198"/>
    </location>
</feature>
<keyword evidence="3" id="KW-1185">Reference proteome</keyword>
<name>A0A225NGC7_9RHOB</name>
<dbReference type="AlphaFoldDB" id="A0A225NGC7"/>
<dbReference type="Gene3D" id="3.40.50.12080">
    <property type="match status" value="2"/>
</dbReference>
<dbReference type="Pfam" id="PF18588">
    <property type="entry name" value="WcbI"/>
    <property type="match status" value="1"/>
</dbReference>
<comment type="caution">
    <text evidence="2">The sequence shown here is derived from an EMBL/GenBank/DDBJ whole genome shotgun (WGS) entry which is preliminary data.</text>
</comment>
<evidence type="ECO:0000259" key="1">
    <source>
        <dbReference type="Pfam" id="PF18588"/>
    </source>
</evidence>
<evidence type="ECO:0000313" key="3">
    <source>
        <dbReference type="Proteomes" id="UP000215377"/>
    </source>
</evidence>
<evidence type="ECO:0000313" key="2">
    <source>
        <dbReference type="EMBL" id="OWU68411.1"/>
    </source>
</evidence>
<protein>
    <recommendedName>
        <fullName evidence="1">Polysaccharide biosynthesis enzyme WcbI domain-containing protein</fullName>
    </recommendedName>
</protein>
<gene>
    <name evidence="2" type="ORF">ATO3_24330</name>
</gene>
<dbReference type="InterPro" id="IPR041307">
    <property type="entry name" value="WcbI"/>
</dbReference>
<proteinExistence type="predicted"/>
<sequence length="309" mass="33939">MKLLVIGNCQARPLSRILCSGGSFEALAPIILHLSKDDQKAEHEAAMDEADVILTQLTAENFQVAHLVAARVRDRHPGKVLIWPNLFHAGQHPFLRYLTHPRYGRILGPLDAYHDLRLIAEWRAARGLGPAPAGDLAALAAEVHAEASATLSAREAACDVGVSDLIAAHHAERLLFYTFNHPVRWLLDQLAGRIADRLADRLGQPVPLKPLPPAFEPLNQFTPPLADVLGELDQAPQPPYRGIEVELAPGHAIRPGARTTYTPEALRARYFDCYDHLGPLMTEAVADLRTTPAAGFDHVFLGPRTRIRT</sequence>